<accession>D9CGF4</accession>
<dbReference type="EMBL" id="GU722198">
    <property type="protein sequence ID" value="ADJ54308.1"/>
    <property type="molecule type" value="Genomic_DNA"/>
</dbReference>
<dbReference type="AlphaFoldDB" id="D9CGF4"/>
<geneLocation type="plasmid" evidence="1">
    <name>hyperthermophilic archaeal plasmid 1</name>
</geneLocation>
<protein>
    <submittedName>
        <fullName evidence="1">Uncharacterized protein</fullName>
    </submittedName>
</protein>
<organism evidence="1">
    <name type="scientific">archaeon enrichment culture clone 1(2010)</name>
    <dbReference type="NCBI Taxonomy" id="795325"/>
    <lineage>
        <taxon>Archaea</taxon>
        <taxon>environmental samples</taxon>
    </lineage>
</organism>
<gene>
    <name evidence="1" type="ORF">pHA1_gp30</name>
</gene>
<sequence>MTIPKRTIGPDKMDLENHITRVKIWGFFLCFYPQPYPCIPVSRVESPPLSFWSPLPLPMLYVDGYCL</sequence>
<reference evidence="1" key="1">
    <citation type="journal article" date="2010" name="Environ. Microbiol.">
        <title>Metagenomic analyses of novel viruses and plasmids from a cultured environmental sample of hyperthermophilic neutrophiles.</title>
        <authorList>
            <person name="Garrett R.A."/>
            <person name="Prangishvili D."/>
            <person name="Shah S.A."/>
            <person name="Reuter M."/>
            <person name="Stetter K.O."/>
            <person name="Peng X."/>
        </authorList>
    </citation>
    <scope>NUCLEOTIDE SEQUENCE</scope>
    <source>
        <plasmid evidence="1">hyperthermophilic archaeal plasmid 1</plasmid>
    </source>
</reference>
<keyword evidence="1" id="KW-0614">Plasmid</keyword>
<proteinExistence type="predicted"/>
<name>D9CGF4_9ARCH</name>
<evidence type="ECO:0000313" key="1">
    <source>
        <dbReference type="EMBL" id="ADJ54308.1"/>
    </source>
</evidence>